<dbReference type="InterPro" id="IPR003593">
    <property type="entry name" value="AAA+_ATPase"/>
</dbReference>
<comment type="similarity">
    <text evidence="1">Belongs to the ABC transporter superfamily.</text>
</comment>
<feature type="domain" description="ABC transporter" evidence="6">
    <location>
        <begin position="20"/>
        <end position="264"/>
    </location>
</feature>
<evidence type="ECO:0000256" key="3">
    <source>
        <dbReference type="ARBA" id="ARBA00022741"/>
    </source>
</evidence>
<keyword evidence="2" id="KW-0813">Transport</keyword>
<dbReference type="PROSITE" id="PS50893">
    <property type="entry name" value="ABC_TRANSPORTER_2"/>
    <property type="match status" value="1"/>
</dbReference>
<reference evidence="7 8" key="1">
    <citation type="submission" date="2023-01" db="EMBL/GenBank/DDBJ databases">
        <title>Draft genome sequence of Nocardiopsis sp. RSe5-2 isolated from halophytes.</title>
        <authorList>
            <person name="Duangmal K."/>
            <person name="Chantavorakit T."/>
        </authorList>
    </citation>
    <scope>NUCLEOTIDE SEQUENCE [LARGE SCALE GENOMIC DNA]</scope>
    <source>
        <strain evidence="7 8">RSe5-2</strain>
    </source>
</reference>
<dbReference type="Gene3D" id="3.40.50.300">
    <property type="entry name" value="P-loop containing nucleotide triphosphate hydrolases"/>
    <property type="match status" value="1"/>
</dbReference>
<proteinExistence type="inferred from homology"/>
<dbReference type="Pfam" id="PF00005">
    <property type="entry name" value="ABC_tran"/>
    <property type="match status" value="1"/>
</dbReference>
<accession>A0ABT4U6R8</accession>
<dbReference type="InterPro" id="IPR003439">
    <property type="entry name" value="ABC_transporter-like_ATP-bd"/>
</dbReference>
<dbReference type="CDD" id="cd03257">
    <property type="entry name" value="ABC_NikE_OppD_transporters"/>
    <property type="match status" value="1"/>
</dbReference>
<dbReference type="PANTHER" id="PTHR43776:SF7">
    <property type="entry name" value="D,D-DIPEPTIDE TRANSPORT ATP-BINDING PROTEIN DDPF-RELATED"/>
    <property type="match status" value="1"/>
</dbReference>
<keyword evidence="3" id="KW-0547">Nucleotide-binding</keyword>
<feature type="region of interest" description="Disordered" evidence="5">
    <location>
        <begin position="265"/>
        <end position="316"/>
    </location>
</feature>
<dbReference type="InterPro" id="IPR050319">
    <property type="entry name" value="ABC_transp_ATP-bind"/>
</dbReference>
<dbReference type="PANTHER" id="PTHR43776">
    <property type="entry name" value="TRANSPORT ATP-BINDING PROTEIN"/>
    <property type="match status" value="1"/>
</dbReference>
<dbReference type="Proteomes" id="UP001527866">
    <property type="component" value="Unassembled WGS sequence"/>
</dbReference>
<evidence type="ECO:0000259" key="6">
    <source>
        <dbReference type="PROSITE" id="PS50893"/>
    </source>
</evidence>
<sequence>MAETGTGAPLLEASELRKVFRVRNRAARGREEAVAVDGVSFRLERGGALAVVGGSGSGKTTTARMVVGLEAPTSGTVRVEGEDWSHRRPTARERRRRGSVVQMVFQDPYSSLDRRQSVRGCLEEALALHGAGRSGRPAARRRADALLDRVGLAPAHGGLRPGALSGGQRQRVAIARALAADPRLLVLDEAVAALDVSIQAQVLNLLADIRADTGLALLFVTHDLAAARHLCDRVLVMDGGRVAEQGPTDDVLAAPRAACTRRLIESLPRPGWTPRRSIGRADPSAAPSTDPSAGGPGGGPHVPHPTGIPDPGRTAP</sequence>
<dbReference type="SUPFAM" id="SSF52540">
    <property type="entry name" value="P-loop containing nucleoside triphosphate hydrolases"/>
    <property type="match status" value="1"/>
</dbReference>
<comment type="caution">
    <text evidence="7">The sequence shown here is derived from an EMBL/GenBank/DDBJ whole genome shotgun (WGS) entry which is preliminary data.</text>
</comment>
<keyword evidence="4 7" id="KW-0067">ATP-binding</keyword>
<dbReference type="RefSeq" id="WP_270687262.1">
    <property type="nucleotide sequence ID" value="NZ_JAQFWQ010000055.1"/>
</dbReference>
<evidence type="ECO:0000256" key="2">
    <source>
        <dbReference type="ARBA" id="ARBA00022448"/>
    </source>
</evidence>
<evidence type="ECO:0000256" key="1">
    <source>
        <dbReference type="ARBA" id="ARBA00005417"/>
    </source>
</evidence>
<evidence type="ECO:0000313" key="8">
    <source>
        <dbReference type="Proteomes" id="UP001527866"/>
    </source>
</evidence>
<evidence type="ECO:0000313" key="7">
    <source>
        <dbReference type="EMBL" id="MDA2812647.1"/>
    </source>
</evidence>
<dbReference type="InterPro" id="IPR017871">
    <property type="entry name" value="ABC_transporter-like_CS"/>
</dbReference>
<protein>
    <submittedName>
        <fullName evidence="7">ABC transporter ATP-binding protein</fullName>
    </submittedName>
</protein>
<organism evidence="7 8">
    <name type="scientific">Nocardiopsis endophytica</name>
    <dbReference type="NCBI Taxonomy" id="3018445"/>
    <lineage>
        <taxon>Bacteria</taxon>
        <taxon>Bacillati</taxon>
        <taxon>Actinomycetota</taxon>
        <taxon>Actinomycetes</taxon>
        <taxon>Streptosporangiales</taxon>
        <taxon>Nocardiopsidaceae</taxon>
        <taxon>Nocardiopsis</taxon>
    </lineage>
</organism>
<feature type="compositionally biased region" description="Low complexity" evidence="5">
    <location>
        <begin position="281"/>
        <end position="293"/>
    </location>
</feature>
<dbReference type="InterPro" id="IPR027417">
    <property type="entry name" value="P-loop_NTPase"/>
</dbReference>
<evidence type="ECO:0000256" key="4">
    <source>
        <dbReference type="ARBA" id="ARBA00022840"/>
    </source>
</evidence>
<keyword evidence="8" id="KW-1185">Reference proteome</keyword>
<evidence type="ECO:0000256" key="5">
    <source>
        <dbReference type="SAM" id="MobiDB-lite"/>
    </source>
</evidence>
<dbReference type="SMART" id="SM00382">
    <property type="entry name" value="AAA"/>
    <property type="match status" value="1"/>
</dbReference>
<gene>
    <name evidence="7" type="ORF">O4J56_18530</name>
</gene>
<dbReference type="EMBL" id="JAQFWQ010000055">
    <property type="protein sequence ID" value="MDA2812647.1"/>
    <property type="molecule type" value="Genomic_DNA"/>
</dbReference>
<dbReference type="PROSITE" id="PS00211">
    <property type="entry name" value="ABC_TRANSPORTER_1"/>
    <property type="match status" value="1"/>
</dbReference>
<dbReference type="GO" id="GO:0005524">
    <property type="term" value="F:ATP binding"/>
    <property type="evidence" value="ECO:0007669"/>
    <property type="project" value="UniProtKB-KW"/>
</dbReference>
<name>A0ABT4U6R8_9ACTN</name>